<evidence type="ECO:0000313" key="1">
    <source>
        <dbReference type="EMBL" id="VDR42537.1"/>
    </source>
</evidence>
<gene>
    <name evidence="1" type="ORF">NCTC10126_01063</name>
</gene>
<evidence type="ECO:0000313" key="2">
    <source>
        <dbReference type="Proteomes" id="UP000280036"/>
    </source>
</evidence>
<dbReference type="EMBL" id="UZVY01000005">
    <property type="protein sequence ID" value="VDR42537.1"/>
    <property type="molecule type" value="Genomic_DNA"/>
</dbReference>
<reference evidence="1 2" key="1">
    <citation type="submission" date="2018-12" db="EMBL/GenBank/DDBJ databases">
        <authorList>
            <consortium name="Pathogen Informatics"/>
        </authorList>
    </citation>
    <scope>NUCLEOTIDE SEQUENCE [LARGE SCALE GENOMIC DNA]</scope>
    <source>
        <strain evidence="1 2">NCTC10126</strain>
    </source>
</reference>
<dbReference type="AlphaFoldDB" id="A0A3P8KXW3"/>
<proteinExistence type="predicted"/>
<sequence>MEKLKLHSEWNEVEEFAKQSSENLTNLKTEQYISKRNEVIDSFIKIKTHINKLREESINYEIMVNIDLTLLKLHMKV</sequence>
<dbReference type="Proteomes" id="UP000280036">
    <property type="component" value="Unassembled WGS sequence"/>
</dbReference>
<protein>
    <submittedName>
        <fullName evidence="1">Uncharacterized protein</fullName>
    </submittedName>
</protein>
<dbReference type="RefSeq" id="WP_126118692.1">
    <property type="nucleotide sequence ID" value="NZ_UZVY01000005.1"/>
</dbReference>
<dbReference type="OrthoDB" id="403854at2"/>
<name>A0A3P8KXW3_9BACT</name>
<accession>A0A3P8KXW3</accession>
<organism evidence="1 2">
    <name type="scientific">Mycoplasmopsis caviae</name>
    <dbReference type="NCBI Taxonomy" id="55603"/>
    <lineage>
        <taxon>Bacteria</taxon>
        <taxon>Bacillati</taxon>
        <taxon>Mycoplasmatota</taxon>
        <taxon>Mycoplasmoidales</taxon>
        <taxon>Metamycoplasmataceae</taxon>
        <taxon>Mycoplasmopsis</taxon>
    </lineage>
</organism>